<feature type="compositionally biased region" description="Polar residues" evidence="1">
    <location>
        <begin position="157"/>
        <end position="169"/>
    </location>
</feature>
<dbReference type="InterPro" id="IPR008965">
    <property type="entry name" value="CBM2/CBM3_carb-bd_dom_sf"/>
</dbReference>
<dbReference type="GO" id="GO:0000272">
    <property type="term" value="P:polysaccharide catabolic process"/>
    <property type="evidence" value="ECO:0007669"/>
    <property type="project" value="InterPro"/>
</dbReference>
<evidence type="ECO:0000256" key="1">
    <source>
        <dbReference type="SAM" id="MobiDB-lite"/>
    </source>
</evidence>
<dbReference type="AlphaFoldDB" id="A0A1G1V8T4"/>
<evidence type="ECO:0000313" key="4">
    <source>
        <dbReference type="EMBL" id="OGY11773.1"/>
    </source>
</evidence>
<comment type="caution">
    <text evidence="4">The sequence shown here is derived from an EMBL/GenBank/DDBJ whole genome shotgun (WGS) entry which is preliminary data.</text>
</comment>
<evidence type="ECO:0000256" key="2">
    <source>
        <dbReference type="SAM" id="Phobius"/>
    </source>
</evidence>
<keyword evidence="2" id="KW-1133">Transmembrane helix</keyword>
<dbReference type="GO" id="GO:0030246">
    <property type="term" value="F:carbohydrate binding"/>
    <property type="evidence" value="ECO:0007669"/>
    <property type="project" value="InterPro"/>
</dbReference>
<evidence type="ECO:0000313" key="5">
    <source>
        <dbReference type="Proteomes" id="UP000178272"/>
    </source>
</evidence>
<keyword evidence="2" id="KW-0812">Transmembrane</keyword>
<proteinExistence type="predicted"/>
<dbReference type="Pfam" id="PF00963">
    <property type="entry name" value="Cohesin"/>
    <property type="match status" value="1"/>
</dbReference>
<sequence>MRSTFYHVWSIAILSVSVLIFCVTLFLVVGQNRLPEVALALTPDNGEAQAGKTLSVGVYFRGRDAGQVNAADIRLKYDPQVLKLVSAEEGPFFSQPVRVRWNQESGRFSLTANPTVDQSENSELSVLRLEFQVLRKGETEISFDPESKAYVSGKGGTNPQPNAGTYKIN</sequence>
<reference evidence="4 5" key="1">
    <citation type="journal article" date="2016" name="Nat. Commun.">
        <title>Thousands of microbial genomes shed light on interconnected biogeochemical processes in an aquifer system.</title>
        <authorList>
            <person name="Anantharaman K."/>
            <person name="Brown C.T."/>
            <person name="Hug L.A."/>
            <person name="Sharon I."/>
            <person name="Castelle C.J."/>
            <person name="Probst A.J."/>
            <person name="Thomas B.C."/>
            <person name="Singh A."/>
            <person name="Wilkins M.J."/>
            <person name="Karaoz U."/>
            <person name="Brodie E.L."/>
            <person name="Williams K.H."/>
            <person name="Hubbard S.S."/>
            <person name="Banfield J.F."/>
        </authorList>
    </citation>
    <scope>NUCLEOTIDE SEQUENCE [LARGE SCALE GENOMIC DNA]</scope>
</reference>
<keyword evidence="2" id="KW-0472">Membrane</keyword>
<name>A0A1G1V8T4_9BACT</name>
<organism evidence="4 5">
    <name type="scientific">Candidatus Blackburnbacteria bacterium RIFCSPHIGHO2_12_FULL_41_13b</name>
    <dbReference type="NCBI Taxonomy" id="1797517"/>
    <lineage>
        <taxon>Bacteria</taxon>
        <taxon>Candidatus Blackburniibacteriota</taxon>
    </lineage>
</organism>
<dbReference type="CDD" id="cd08547">
    <property type="entry name" value="Type_II_cohesin"/>
    <property type="match status" value="1"/>
</dbReference>
<protein>
    <recommendedName>
        <fullName evidence="3">Cohesin domain-containing protein</fullName>
    </recommendedName>
</protein>
<dbReference type="Proteomes" id="UP000178272">
    <property type="component" value="Unassembled WGS sequence"/>
</dbReference>
<evidence type="ECO:0000259" key="3">
    <source>
        <dbReference type="Pfam" id="PF00963"/>
    </source>
</evidence>
<dbReference type="InterPro" id="IPR002102">
    <property type="entry name" value="Cohesin_dom"/>
</dbReference>
<dbReference type="EMBL" id="MHCA01000031">
    <property type="protein sequence ID" value="OGY11773.1"/>
    <property type="molecule type" value="Genomic_DNA"/>
</dbReference>
<dbReference type="Gene3D" id="2.60.40.680">
    <property type="match status" value="1"/>
</dbReference>
<feature type="region of interest" description="Disordered" evidence="1">
    <location>
        <begin position="150"/>
        <end position="169"/>
    </location>
</feature>
<accession>A0A1G1V8T4</accession>
<feature type="transmembrane region" description="Helical" evidence="2">
    <location>
        <begin position="6"/>
        <end position="29"/>
    </location>
</feature>
<feature type="domain" description="Cohesin" evidence="3">
    <location>
        <begin position="41"/>
        <end position="158"/>
    </location>
</feature>
<dbReference type="SUPFAM" id="SSF49384">
    <property type="entry name" value="Carbohydrate-binding domain"/>
    <property type="match status" value="1"/>
</dbReference>
<gene>
    <name evidence="4" type="ORF">A3F61_04245</name>
</gene>